<evidence type="ECO:0000259" key="11">
    <source>
        <dbReference type="PROSITE" id="PS51198"/>
    </source>
</evidence>
<evidence type="ECO:0000256" key="6">
    <source>
        <dbReference type="ARBA" id="ARBA00023235"/>
    </source>
</evidence>
<evidence type="ECO:0000256" key="9">
    <source>
        <dbReference type="ARBA" id="ARBA00048988"/>
    </source>
</evidence>
<dbReference type="PANTHER" id="PTHR11070:SF63">
    <property type="entry name" value="DNA HELICASE IV"/>
    <property type="match status" value="1"/>
</dbReference>
<comment type="catalytic activity">
    <reaction evidence="9">
        <text>ATP + H2O = ADP + phosphate + H(+)</text>
        <dbReference type="Rhea" id="RHEA:13065"/>
        <dbReference type="ChEBI" id="CHEBI:15377"/>
        <dbReference type="ChEBI" id="CHEBI:15378"/>
        <dbReference type="ChEBI" id="CHEBI:30616"/>
        <dbReference type="ChEBI" id="CHEBI:43474"/>
        <dbReference type="ChEBI" id="CHEBI:456216"/>
        <dbReference type="EC" id="5.6.2.4"/>
    </reaction>
</comment>
<dbReference type="InterPro" id="IPR014016">
    <property type="entry name" value="UvrD-like_ATP-bd"/>
</dbReference>
<dbReference type="AlphaFoldDB" id="A0A974XGT8"/>
<comment type="catalytic activity">
    <reaction evidence="7">
        <text>Couples ATP hydrolysis with the unwinding of duplex DNA by translocating in the 3'-5' direction.</text>
        <dbReference type="EC" id="5.6.2.4"/>
    </reaction>
</comment>
<accession>A0A974XGT8</accession>
<reference evidence="12" key="1">
    <citation type="submission" date="2021-03" db="EMBL/GenBank/DDBJ databases">
        <title>Alkalibacter marinus sp. nov., isolated from tidal flat sediment.</title>
        <authorList>
            <person name="Namirimu T."/>
            <person name="Yang J.-A."/>
            <person name="Yang S.-H."/>
            <person name="Kim Y.-J."/>
            <person name="Kwon K.K."/>
        </authorList>
    </citation>
    <scope>NUCLEOTIDE SEQUENCE</scope>
    <source>
        <strain evidence="12">ES005</strain>
    </source>
</reference>
<keyword evidence="4 10" id="KW-0347">Helicase</keyword>
<gene>
    <name evidence="12" type="ORF">J0B03_05515</name>
</gene>
<name>A0A974XGT8_9FIRM</name>
<dbReference type="PANTHER" id="PTHR11070">
    <property type="entry name" value="UVRD / RECB / PCRA DNA HELICASE FAMILY MEMBER"/>
    <property type="match status" value="1"/>
</dbReference>
<dbReference type="InterPro" id="IPR013986">
    <property type="entry name" value="DExx_box_DNA_helicase_dom_sf"/>
</dbReference>
<evidence type="ECO:0000256" key="1">
    <source>
        <dbReference type="ARBA" id="ARBA00009922"/>
    </source>
</evidence>
<dbReference type="EMBL" id="CP071444">
    <property type="protein sequence ID" value="QSX09521.1"/>
    <property type="molecule type" value="Genomic_DNA"/>
</dbReference>
<keyword evidence="5 10" id="KW-0067">ATP-binding</keyword>
<dbReference type="GO" id="GO:0003677">
    <property type="term" value="F:DNA binding"/>
    <property type="evidence" value="ECO:0007669"/>
    <property type="project" value="InterPro"/>
</dbReference>
<dbReference type="EC" id="5.6.2.4" evidence="8"/>
<dbReference type="GO" id="GO:0016787">
    <property type="term" value="F:hydrolase activity"/>
    <property type="evidence" value="ECO:0007669"/>
    <property type="project" value="UniProtKB-UniRule"/>
</dbReference>
<dbReference type="InterPro" id="IPR027417">
    <property type="entry name" value="P-loop_NTPase"/>
</dbReference>
<keyword evidence="6" id="KW-0413">Isomerase</keyword>
<comment type="similarity">
    <text evidence="1">Belongs to the helicase family. UvrD subfamily.</text>
</comment>
<dbReference type="Gene3D" id="3.40.50.300">
    <property type="entry name" value="P-loop containing nucleotide triphosphate hydrolases"/>
    <property type="match status" value="3"/>
</dbReference>
<dbReference type="GO" id="GO:0005524">
    <property type="term" value="F:ATP binding"/>
    <property type="evidence" value="ECO:0007669"/>
    <property type="project" value="UniProtKB-UniRule"/>
</dbReference>
<dbReference type="InterPro" id="IPR000212">
    <property type="entry name" value="DNA_helicase_UvrD/REP"/>
</dbReference>
<dbReference type="SUPFAM" id="SSF52540">
    <property type="entry name" value="P-loop containing nucleoside triphosphate hydrolases"/>
    <property type="match status" value="1"/>
</dbReference>
<dbReference type="PROSITE" id="PS51198">
    <property type="entry name" value="UVRD_HELICASE_ATP_BIND"/>
    <property type="match status" value="1"/>
</dbReference>
<sequence length="947" mass="109715">MPLILCPECENKISDRAESCPHCGLPSKYFGTSVAADDTKIEAESSQPIDLTAFRNTLIAFDHSYQTFFGSEHYITARELAGLKAAFGSWAEKLKDKTAYLYCKENAHHYAVDFEMVNICLRRYESLMQDVENHNSLHVDRIVELNADYFDELLKDIDPNIKLDDEQRKAVVTDDDYCLLVAGAGAGKTTTMAAKVKYLVEKKNVPPEDIIVISYTRKAIDELKERINKGLHIPAKICTFHAFAFDIVRKFSDTPPEVNYSAYNIIFDMLEREVFNDKTLLRKLLLFLGFYFDLPADVMNYDNLNQFHLAKAAQDYETLKSGAGDYIKKVANQRGKYMRTITGEYLRSVQEAQIANFLYLNGLDYEYEPIYHHAIRGARKKYTPDFLIRQGEHTAYLEHYAISESGYSYILTPEEIAKYRNAIKDKRKLHHQMGTSLLETWAWYKDRRPLTEHLKELLENEGFVLKERDFSEVYKKITETSKDKYVFKMVQFLMTFVAQFKTCGYDGGGFEALRAKTDNPRTHLFLDIAEPVYKYYQNQLSAQNRIDFEDMINDAHFYLGEIERQQLELPYKYIIIDEFQDIARQRFNLTKKLSEITHAKVVAVGDDWQSIFAFSGSEIGLFTRFLELMGSGVEMKITHTYRNSQELIDIAGGFVQKNVSQIQKQLISPKHLPNPVVLTEFDDSYKPDYAMAEAAEKTIECIIEEYGEDKSILLIGRYNYDNYKLCRTGHFTQLPGRGIKCEKYPKVDLTFMTAHSAKGLGFDNVILLNMFEGKFGFPCQLEDDPILKLVRFEDTSIPFAEERRLFYVALTRTKNRVYILTPQHKPSRFLIELINDYEIVHSNNLNMETVDLFRLRCPVCGYPLKYEYNKNYGMGLYLCTNEPEVCDFMTNNKVHLHDIYKCDQCKDGFMIVKAKGNDAFYGCTGYDSKTKSGCRNMRQIFVTHNQR</sequence>
<dbReference type="GO" id="GO:0000725">
    <property type="term" value="P:recombinational repair"/>
    <property type="evidence" value="ECO:0007669"/>
    <property type="project" value="TreeGrafter"/>
</dbReference>
<evidence type="ECO:0000256" key="4">
    <source>
        <dbReference type="ARBA" id="ARBA00022806"/>
    </source>
</evidence>
<dbReference type="GO" id="GO:0043138">
    <property type="term" value="F:3'-5' DNA helicase activity"/>
    <property type="evidence" value="ECO:0007669"/>
    <property type="project" value="UniProtKB-EC"/>
</dbReference>
<evidence type="ECO:0000256" key="7">
    <source>
        <dbReference type="ARBA" id="ARBA00034617"/>
    </source>
</evidence>
<evidence type="ECO:0000256" key="10">
    <source>
        <dbReference type="PROSITE-ProRule" id="PRU00560"/>
    </source>
</evidence>
<evidence type="ECO:0000256" key="5">
    <source>
        <dbReference type="ARBA" id="ARBA00022840"/>
    </source>
</evidence>
<dbReference type="Proteomes" id="UP000663499">
    <property type="component" value="Chromosome"/>
</dbReference>
<dbReference type="Pfam" id="PF13361">
    <property type="entry name" value="UvrD_C"/>
    <property type="match status" value="1"/>
</dbReference>
<evidence type="ECO:0000313" key="12">
    <source>
        <dbReference type="EMBL" id="QSX09521.1"/>
    </source>
</evidence>
<evidence type="ECO:0000256" key="2">
    <source>
        <dbReference type="ARBA" id="ARBA00022741"/>
    </source>
</evidence>
<feature type="binding site" evidence="10">
    <location>
        <begin position="182"/>
        <end position="189"/>
    </location>
    <ligand>
        <name>ATP</name>
        <dbReference type="ChEBI" id="CHEBI:30616"/>
    </ligand>
</feature>
<dbReference type="Pfam" id="PF00580">
    <property type="entry name" value="UvrD-helicase"/>
    <property type="match status" value="1"/>
</dbReference>
<evidence type="ECO:0000256" key="8">
    <source>
        <dbReference type="ARBA" id="ARBA00034808"/>
    </source>
</evidence>
<organism evidence="12 13">
    <name type="scientific">Alkalibacter rhizosphaerae</name>
    <dbReference type="NCBI Taxonomy" id="2815577"/>
    <lineage>
        <taxon>Bacteria</taxon>
        <taxon>Bacillati</taxon>
        <taxon>Bacillota</taxon>
        <taxon>Clostridia</taxon>
        <taxon>Eubacteriales</taxon>
        <taxon>Eubacteriaceae</taxon>
        <taxon>Alkalibacter</taxon>
    </lineage>
</organism>
<dbReference type="KEGG" id="alka:J0B03_05515"/>
<protein>
    <recommendedName>
        <fullName evidence="8">DNA 3'-5' helicase</fullName>
        <ecNumber evidence="8">5.6.2.4</ecNumber>
    </recommendedName>
</protein>
<feature type="domain" description="UvrD-like helicase ATP-binding" evidence="11">
    <location>
        <begin position="161"/>
        <end position="644"/>
    </location>
</feature>
<dbReference type="Gene3D" id="1.10.10.160">
    <property type="match status" value="1"/>
</dbReference>
<proteinExistence type="inferred from homology"/>
<evidence type="ECO:0000313" key="13">
    <source>
        <dbReference type="Proteomes" id="UP000663499"/>
    </source>
</evidence>
<keyword evidence="2 10" id="KW-0547">Nucleotide-binding</keyword>
<evidence type="ECO:0000256" key="3">
    <source>
        <dbReference type="ARBA" id="ARBA00022801"/>
    </source>
</evidence>
<keyword evidence="13" id="KW-1185">Reference proteome</keyword>
<keyword evidence="3 10" id="KW-0378">Hydrolase</keyword>
<dbReference type="RefSeq" id="WP_207300852.1">
    <property type="nucleotide sequence ID" value="NZ_CP071444.1"/>
</dbReference>
<dbReference type="GO" id="GO:0005829">
    <property type="term" value="C:cytosol"/>
    <property type="evidence" value="ECO:0007669"/>
    <property type="project" value="TreeGrafter"/>
</dbReference>
<dbReference type="InterPro" id="IPR014017">
    <property type="entry name" value="DNA_helicase_UvrD-like_C"/>
</dbReference>